<dbReference type="EMBL" id="PCXE01000021">
    <property type="protein sequence ID" value="PIR26502.1"/>
    <property type="molecule type" value="Genomic_DNA"/>
</dbReference>
<dbReference type="Proteomes" id="UP000236846">
    <property type="component" value="Unassembled WGS sequence"/>
</dbReference>
<gene>
    <name evidence="1" type="ORF">COV41_01350</name>
</gene>
<dbReference type="AlphaFoldDB" id="A0A2H0PWR3"/>
<accession>A0A2H0PWR3</accession>
<dbReference type="InterPro" id="IPR036583">
    <property type="entry name" value="23S_rRNA_IVS_sf"/>
</dbReference>
<evidence type="ECO:0008006" key="3">
    <source>
        <dbReference type="Google" id="ProtNLM"/>
    </source>
</evidence>
<dbReference type="InterPro" id="IPR055360">
    <property type="entry name" value="bAvd"/>
</dbReference>
<evidence type="ECO:0000313" key="2">
    <source>
        <dbReference type="Proteomes" id="UP000236846"/>
    </source>
</evidence>
<organism evidence="1 2">
    <name type="scientific">Candidatus Brennerbacteria bacterium CG11_big_fil_rev_8_21_14_0_20_43_10</name>
    <dbReference type="NCBI Taxonomy" id="1974523"/>
    <lineage>
        <taxon>Bacteria</taxon>
        <taxon>Candidatus Brenneribacteriota</taxon>
    </lineage>
</organism>
<evidence type="ECO:0000313" key="1">
    <source>
        <dbReference type="EMBL" id="PIR26502.1"/>
    </source>
</evidence>
<comment type="caution">
    <text evidence="1">The sequence shown here is derived from an EMBL/GenBank/DDBJ whole genome shotgun (WGS) entry which is preliminary data.</text>
</comment>
<sequence length="135" mass="15740">MMMNSDVTKIPNRATLPVLKRLTTAYRLWHEIMPTITKTSRYTLGERVDRLFLEIMEYMYIASFLPKEQKLPYLQQAVGKLDLLKFFLQLSWEIKVLDNKKYIALTEPLEETGRMLGGWTKQVATAPKETSAPKK</sequence>
<proteinExistence type="predicted"/>
<name>A0A2H0PWR3_9BACT</name>
<dbReference type="Gene3D" id="1.20.1440.60">
    <property type="entry name" value="23S rRNA-intervening sequence"/>
    <property type="match status" value="1"/>
</dbReference>
<dbReference type="CDD" id="cd16376">
    <property type="entry name" value="Avd_like"/>
    <property type="match status" value="1"/>
</dbReference>
<protein>
    <recommendedName>
        <fullName evidence="3">Four helix bundle protein</fullName>
    </recommendedName>
</protein>
<reference evidence="1 2" key="1">
    <citation type="submission" date="2017-09" db="EMBL/GenBank/DDBJ databases">
        <title>Depth-based differentiation of microbial function through sediment-hosted aquifers and enrichment of novel symbionts in the deep terrestrial subsurface.</title>
        <authorList>
            <person name="Probst A.J."/>
            <person name="Ladd B."/>
            <person name="Jarett J.K."/>
            <person name="Geller-Mcgrath D.E."/>
            <person name="Sieber C.M."/>
            <person name="Emerson J.B."/>
            <person name="Anantharaman K."/>
            <person name="Thomas B.C."/>
            <person name="Malmstrom R."/>
            <person name="Stieglmeier M."/>
            <person name="Klingl A."/>
            <person name="Woyke T."/>
            <person name="Ryan C.M."/>
            <person name="Banfield J.F."/>
        </authorList>
    </citation>
    <scope>NUCLEOTIDE SEQUENCE [LARGE SCALE GENOMIC DNA]</scope>
    <source>
        <strain evidence="1">CG11_big_fil_rev_8_21_14_0_20_43_10</strain>
    </source>
</reference>